<evidence type="ECO:0000259" key="3">
    <source>
        <dbReference type="Pfam" id="PF03527"/>
    </source>
</evidence>
<accession>A0ABX0RCL5</accession>
<dbReference type="InterPro" id="IPR022385">
    <property type="entry name" value="Rhs_assc_core"/>
</dbReference>
<keyword evidence="6" id="KW-1185">Reference proteome</keyword>
<sequence>RYDPWGNLISRRCGWLEQHYEYDDDNRLIRARGTGPQGRYQAEYHYDALGRRSSKTVTREQSAPETTRFVWQGWRLLQEQFAPHAGYGDRCRTWCYDPDSPWTPLAALGHTGGYPSVQIQYLHCDLNSAPLECTDEQGQLRWSGDYAPFGEVTNPVINSMPMLKNQVHIPLRYAGQYEDEETGLHYNLFRYYDPQVGRFTTPDPIGVLGGFNLYQYAPNPNGWVDPWGLASRNVAFKSAKQQAGIPKSSQFETHKYVYDSEFENRTVYEFNVDGKKRYVILHEEDKFGRGPHFHAADDERRNPMEKGKYNQYPGHHPEDMKGFDSKNKRNCS</sequence>
<comment type="caution">
    <text evidence="5">The sequence shown here is derived from an EMBL/GenBank/DDBJ whole genome shotgun (WGS) entry which is preliminary data.</text>
</comment>
<dbReference type="Gene3D" id="2.180.10.10">
    <property type="entry name" value="RHS repeat-associated core"/>
    <property type="match status" value="1"/>
</dbReference>
<dbReference type="PANTHER" id="PTHR32305:SF15">
    <property type="entry name" value="PROTEIN RHSA-RELATED"/>
    <property type="match status" value="1"/>
</dbReference>
<evidence type="ECO:0000256" key="2">
    <source>
        <dbReference type="SAM" id="MobiDB-lite"/>
    </source>
</evidence>
<dbReference type="RefSeq" id="WP_205297383.1">
    <property type="nucleotide sequence ID" value="NZ_VWXF01000006.1"/>
</dbReference>
<feature type="domain" description="HNH/Endo VII superfamily nuclease toxins" evidence="4">
    <location>
        <begin position="257"/>
        <end position="317"/>
    </location>
</feature>
<dbReference type="InterPro" id="IPR001826">
    <property type="entry name" value="RHS"/>
</dbReference>
<evidence type="ECO:0000256" key="1">
    <source>
        <dbReference type="ARBA" id="ARBA00009455"/>
    </source>
</evidence>
<feature type="region of interest" description="Disordered" evidence="2">
    <location>
        <begin position="290"/>
        <end position="332"/>
    </location>
</feature>
<dbReference type="Pfam" id="PF03527">
    <property type="entry name" value="RHS"/>
    <property type="match status" value="1"/>
</dbReference>
<feature type="compositionally biased region" description="Basic and acidic residues" evidence="2">
    <location>
        <begin position="315"/>
        <end position="332"/>
    </location>
</feature>
<dbReference type="InterPro" id="IPR050708">
    <property type="entry name" value="T6SS_VgrG/RHS"/>
</dbReference>
<dbReference type="NCBIfam" id="TIGR03696">
    <property type="entry name" value="Rhs_assc_core"/>
    <property type="match status" value="1"/>
</dbReference>
<feature type="domain" description="RHS protein conserved region" evidence="3">
    <location>
        <begin position="119"/>
        <end position="154"/>
    </location>
</feature>
<dbReference type="EMBL" id="VWXF01000006">
    <property type="protein sequence ID" value="NIF23100.1"/>
    <property type="molecule type" value="Genomic_DNA"/>
</dbReference>
<dbReference type="Proteomes" id="UP001515683">
    <property type="component" value="Unassembled WGS sequence"/>
</dbReference>
<reference evidence="5 6" key="1">
    <citation type="journal article" date="2019" name="bioRxiv">
        <title>Bacteria contribute to plant secondary compound degradation in a generalist herbivore system.</title>
        <authorList>
            <person name="Francoeur C.B."/>
            <person name="Khadempour L."/>
            <person name="Moreira-Soto R.D."/>
            <person name="Gotting K."/>
            <person name="Book A.J."/>
            <person name="Pinto-Tomas A.A."/>
            <person name="Keefover-Ring K."/>
            <person name="Currie C.R."/>
        </authorList>
    </citation>
    <scope>NUCLEOTIDE SEQUENCE [LARGE SCALE GENOMIC DNA]</scope>
    <source>
        <strain evidence="5">Acro-835</strain>
    </source>
</reference>
<comment type="similarity">
    <text evidence="1">Belongs to the RHS family.</text>
</comment>
<feature type="non-terminal residue" evidence="5">
    <location>
        <position position="1"/>
    </location>
</feature>
<dbReference type="InterPro" id="IPR028048">
    <property type="entry name" value="Tox-HNH-EHHH"/>
</dbReference>
<name>A0ABX0RCL5_9GAMM</name>
<protein>
    <submittedName>
        <fullName evidence="5">Type IV secretion protein Rhs</fullName>
    </submittedName>
</protein>
<proteinExistence type="inferred from homology"/>
<feature type="compositionally biased region" description="Basic and acidic residues" evidence="2">
    <location>
        <begin position="290"/>
        <end position="308"/>
    </location>
</feature>
<gene>
    <name evidence="5" type="ORF">F3J40_16045</name>
</gene>
<evidence type="ECO:0000313" key="6">
    <source>
        <dbReference type="Proteomes" id="UP001515683"/>
    </source>
</evidence>
<organism evidence="5 6">
    <name type="scientific">Candidatus Pantoea multigeneris</name>
    <dbReference type="NCBI Taxonomy" id="2608357"/>
    <lineage>
        <taxon>Bacteria</taxon>
        <taxon>Pseudomonadati</taxon>
        <taxon>Pseudomonadota</taxon>
        <taxon>Gammaproteobacteria</taxon>
        <taxon>Enterobacterales</taxon>
        <taxon>Erwiniaceae</taxon>
        <taxon>Pantoea</taxon>
    </lineage>
</organism>
<evidence type="ECO:0000313" key="5">
    <source>
        <dbReference type="EMBL" id="NIF23100.1"/>
    </source>
</evidence>
<dbReference type="PANTHER" id="PTHR32305">
    <property type="match status" value="1"/>
</dbReference>
<dbReference type="Pfam" id="PF15657">
    <property type="entry name" value="Tox-HNH-EHHH"/>
    <property type="match status" value="1"/>
</dbReference>
<evidence type="ECO:0000259" key="4">
    <source>
        <dbReference type="Pfam" id="PF15657"/>
    </source>
</evidence>